<keyword evidence="1" id="KW-0472">Membrane</keyword>
<organism evidence="2 3">
    <name type="scientific">Eleusine coracana subsp. coracana</name>
    <dbReference type="NCBI Taxonomy" id="191504"/>
    <lineage>
        <taxon>Eukaryota</taxon>
        <taxon>Viridiplantae</taxon>
        <taxon>Streptophyta</taxon>
        <taxon>Embryophyta</taxon>
        <taxon>Tracheophyta</taxon>
        <taxon>Spermatophyta</taxon>
        <taxon>Magnoliopsida</taxon>
        <taxon>Liliopsida</taxon>
        <taxon>Poales</taxon>
        <taxon>Poaceae</taxon>
        <taxon>PACMAD clade</taxon>
        <taxon>Chloridoideae</taxon>
        <taxon>Cynodonteae</taxon>
        <taxon>Eleusininae</taxon>
        <taxon>Eleusine</taxon>
    </lineage>
</organism>
<evidence type="ECO:0000313" key="2">
    <source>
        <dbReference type="EMBL" id="GJN09505.1"/>
    </source>
</evidence>
<dbReference type="Proteomes" id="UP001054889">
    <property type="component" value="Unassembled WGS sequence"/>
</dbReference>
<gene>
    <name evidence="2" type="primary">ga27518</name>
    <name evidence="2" type="ORF">PR202_ga27518</name>
</gene>
<reference evidence="2" key="1">
    <citation type="journal article" date="2018" name="DNA Res.">
        <title>Multiple hybrid de novo genome assembly of finger millet, an orphan allotetraploid crop.</title>
        <authorList>
            <person name="Hatakeyama M."/>
            <person name="Aluri S."/>
            <person name="Balachadran M.T."/>
            <person name="Sivarajan S.R."/>
            <person name="Patrignani A."/>
            <person name="Gruter S."/>
            <person name="Poveda L."/>
            <person name="Shimizu-Inatsugi R."/>
            <person name="Baeten J."/>
            <person name="Francoijs K.J."/>
            <person name="Nataraja K.N."/>
            <person name="Reddy Y.A.N."/>
            <person name="Phadnis S."/>
            <person name="Ravikumar R.L."/>
            <person name="Schlapbach R."/>
            <person name="Sreeman S.M."/>
            <person name="Shimizu K.K."/>
        </authorList>
    </citation>
    <scope>NUCLEOTIDE SEQUENCE</scope>
</reference>
<keyword evidence="1" id="KW-0812">Transmembrane</keyword>
<accession>A0AAV5DHV9</accession>
<protein>
    <submittedName>
        <fullName evidence="2">Uncharacterized protein</fullName>
    </submittedName>
</protein>
<reference evidence="2" key="2">
    <citation type="submission" date="2021-12" db="EMBL/GenBank/DDBJ databases">
        <title>Resequencing data analysis of finger millet.</title>
        <authorList>
            <person name="Hatakeyama M."/>
            <person name="Aluri S."/>
            <person name="Balachadran M.T."/>
            <person name="Sivarajan S.R."/>
            <person name="Poveda L."/>
            <person name="Shimizu-Inatsugi R."/>
            <person name="Schlapbach R."/>
            <person name="Sreeman S.M."/>
            <person name="Shimizu K.K."/>
        </authorList>
    </citation>
    <scope>NUCLEOTIDE SEQUENCE</scope>
</reference>
<name>A0AAV5DHV9_ELECO</name>
<evidence type="ECO:0000313" key="3">
    <source>
        <dbReference type="Proteomes" id="UP001054889"/>
    </source>
</evidence>
<sequence>MAAPGPKLDLAAAAGGDLLLHLLQPRDRRIQAAVFFLSTGGGSLLYGLINNPSVNPESLITGLGFFTLGSTLALLTLGGAGPARAAARMEGALRRLFF</sequence>
<comment type="caution">
    <text evidence="2">The sequence shown here is derived from an EMBL/GenBank/DDBJ whole genome shotgun (WGS) entry which is preliminary data.</text>
</comment>
<feature type="transmembrane region" description="Helical" evidence="1">
    <location>
        <begin position="30"/>
        <end position="49"/>
    </location>
</feature>
<proteinExistence type="predicted"/>
<keyword evidence="1" id="KW-1133">Transmembrane helix</keyword>
<keyword evidence="3" id="KW-1185">Reference proteome</keyword>
<evidence type="ECO:0000256" key="1">
    <source>
        <dbReference type="SAM" id="Phobius"/>
    </source>
</evidence>
<dbReference type="AlphaFoldDB" id="A0AAV5DHV9"/>
<dbReference type="EMBL" id="BQKI01000016">
    <property type="protein sequence ID" value="GJN09505.1"/>
    <property type="molecule type" value="Genomic_DNA"/>
</dbReference>
<feature type="transmembrane region" description="Helical" evidence="1">
    <location>
        <begin position="61"/>
        <end position="80"/>
    </location>
</feature>